<name>A0A069A9D8_CLODI</name>
<evidence type="ECO:0000313" key="3">
    <source>
        <dbReference type="EMBL" id="CDT45074.1"/>
    </source>
</evidence>
<reference evidence="2" key="1">
    <citation type="submission" date="2014-07" db="EMBL/GenBank/DDBJ databases">
        <authorList>
            <person name="Monot Marc"/>
        </authorList>
    </citation>
    <scope>NUCLEOTIDE SEQUENCE</scope>
    <source>
        <strain evidence="3">7032989</strain>
        <strain evidence="2">7032994</strain>
    </source>
</reference>
<sequence>MLNNLSNININENNLIKNQYSISLLKECLNCKVIDEREVYNIQQEVSLILMDLIKKYTNGQSTSVKTEVAEKLLISIWYAIDAYINKLGDIEKRVVELTAKNVKKVYLGGIEILEEELVRLKDFYKLMMSRKLDTNSIAYNDTLMELSSFFKSYIVKFEAQDVPVSIDYPLALDDMDVKGIYYVKNYIESIDIENRFCNLFKKKDREKLFYDYGVTYKIDCDVILVNLFELIINNCIFSTILGNEVTNLEISKYEYEFLEKQFKNMYNNITEDKVIGSEESNIIELIEVDDSFNTEVDSNLDYNDFEEINREIRINKKITLLLMEAIEVLIKRLSIEDEDVIRYIKKYEKIFIESVLSSIKSNTFKSMVTVSKNKNEHLEDYIVDDESKLDDESFREIFNEILDSTSIIEKIRIIKENINAKKDFIDILESECLFGEEYLMLFASLSELELAILGSVVFYEDIRMREINILEFMLNEKTETTLWKIEYIKFMKRQSEDKIYSIEEHMNKIN</sequence>
<accession>A0A069A9D8</accession>
<dbReference type="InterPro" id="IPR045751">
    <property type="entry name" value="DUF6179"/>
</dbReference>
<protein>
    <submittedName>
        <fullName evidence="2">Uncharacterized protein</fullName>
    </submittedName>
</protein>
<proteinExistence type="predicted"/>
<evidence type="ECO:0000313" key="1">
    <source>
        <dbReference type="EMBL" id="CDS84332.1"/>
    </source>
</evidence>
<dbReference type="RefSeq" id="WP_021390069.1">
    <property type="nucleotide sequence ID" value="NZ_BBYB01000201.1"/>
</dbReference>
<dbReference type="AlphaFoldDB" id="A0A069A9D8"/>
<gene>
    <name evidence="3" type="ORF">BN1095_480082</name>
    <name evidence="1" type="ORF">BN1096_310085</name>
    <name evidence="2" type="ORF">BN1097_320084</name>
</gene>
<evidence type="ECO:0000313" key="2">
    <source>
        <dbReference type="EMBL" id="CDS84766.1"/>
    </source>
</evidence>
<dbReference type="EMBL" id="LK933160">
    <property type="protein sequence ID" value="CDT45074.1"/>
    <property type="molecule type" value="Genomic_DNA"/>
</dbReference>
<organism evidence="2">
    <name type="scientific">Clostridioides difficile</name>
    <name type="common">Peptoclostridium difficile</name>
    <dbReference type="NCBI Taxonomy" id="1496"/>
    <lineage>
        <taxon>Bacteria</taxon>
        <taxon>Bacillati</taxon>
        <taxon>Bacillota</taxon>
        <taxon>Clostridia</taxon>
        <taxon>Peptostreptococcales</taxon>
        <taxon>Peptostreptococcaceae</taxon>
        <taxon>Clostridioides</taxon>
    </lineage>
</organism>
<dbReference type="Pfam" id="PF19677">
    <property type="entry name" value="DUF6179"/>
    <property type="match status" value="1"/>
</dbReference>
<dbReference type="EMBL" id="LK932482">
    <property type="protein sequence ID" value="CDS84332.1"/>
    <property type="molecule type" value="Genomic_DNA"/>
</dbReference>
<dbReference type="EMBL" id="LK932368">
    <property type="protein sequence ID" value="CDS84766.1"/>
    <property type="molecule type" value="Genomic_DNA"/>
</dbReference>